<dbReference type="InterPro" id="IPR014746">
    <property type="entry name" value="Gln_synth/guanido_kin_cat_dom"/>
</dbReference>
<dbReference type="InterPro" id="IPR007370">
    <property type="entry name" value="Glu_cys_ligase"/>
</dbReference>
<evidence type="ECO:0000256" key="8">
    <source>
        <dbReference type="HAMAP-Rule" id="MF_00578"/>
    </source>
</evidence>
<dbReference type="SUPFAM" id="SSF55931">
    <property type="entry name" value="Glutamine synthetase/guanido kinase"/>
    <property type="match status" value="1"/>
</dbReference>
<reference evidence="11 12" key="1">
    <citation type="submission" date="2023-03" db="EMBL/GenBank/DDBJ databases">
        <title>Draft genome sequence of Thalassotalea insulae KCTC 62186T.</title>
        <authorList>
            <person name="Sawabe T."/>
        </authorList>
    </citation>
    <scope>NUCLEOTIDE SEQUENCE [LARGE SCALE GENOMIC DNA]</scope>
    <source>
        <strain evidence="11 12">KCTC 62186</strain>
    </source>
</reference>
<evidence type="ECO:0000256" key="6">
    <source>
        <dbReference type="ARBA" id="ARBA00022840"/>
    </source>
</evidence>
<feature type="domain" description="Glutamate--cysteine ligase" evidence="10">
    <location>
        <begin position="29"/>
        <end position="402"/>
    </location>
</feature>
<keyword evidence="4 8" id="KW-0317">Glutathione biosynthesis</keyword>
<evidence type="ECO:0000256" key="9">
    <source>
        <dbReference type="RuleBase" id="RU004391"/>
    </source>
</evidence>
<evidence type="ECO:0000259" key="10">
    <source>
        <dbReference type="Pfam" id="PF04262"/>
    </source>
</evidence>
<dbReference type="NCBIfam" id="TIGR01434">
    <property type="entry name" value="glu_cys_ligase"/>
    <property type="match status" value="1"/>
</dbReference>
<dbReference type="Proteomes" id="UP001157186">
    <property type="component" value="Unassembled WGS sequence"/>
</dbReference>
<dbReference type="EMBL" id="BSST01000001">
    <property type="protein sequence ID" value="GLX79282.1"/>
    <property type="molecule type" value="Genomic_DNA"/>
</dbReference>
<comment type="pathway">
    <text evidence="1 8 9">Sulfur metabolism; glutathione biosynthesis; glutathione from L-cysteine and L-glutamate: step 1/2.</text>
</comment>
<evidence type="ECO:0000256" key="4">
    <source>
        <dbReference type="ARBA" id="ARBA00022684"/>
    </source>
</evidence>
<keyword evidence="12" id="KW-1185">Reference proteome</keyword>
<evidence type="ECO:0000256" key="3">
    <source>
        <dbReference type="ARBA" id="ARBA00022598"/>
    </source>
</evidence>
<keyword evidence="6 8" id="KW-0067">ATP-binding</keyword>
<organism evidence="11 12">
    <name type="scientific">Thalassotalea insulae</name>
    <dbReference type="NCBI Taxonomy" id="2056778"/>
    <lineage>
        <taxon>Bacteria</taxon>
        <taxon>Pseudomonadati</taxon>
        <taxon>Pseudomonadota</taxon>
        <taxon>Gammaproteobacteria</taxon>
        <taxon>Alteromonadales</taxon>
        <taxon>Colwelliaceae</taxon>
        <taxon>Thalassotalea</taxon>
    </lineage>
</organism>
<protein>
    <recommendedName>
        <fullName evidence="8">Glutamate--cysteine ligase</fullName>
        <ecNumber evidence="8">6.3.2.2</ecNumber>
    </recommendedName>
    <alternativeName>
        <fullName evidence="8">Gamma-ECS</fullName>
        <shortName evidence="8">GCS</shortName>
    </alternativeName>
    <alternativeName>
        <fullName evidence="8">Gamma-glutamylcysteine synthetase</fullName>
    </alternativeName>
</protein>
<keyword evidence="5 8" id="KW-0547">Nucleotide-binding</keyword>
<evidence type="ECO:0000313" key="12">
    <source>
        <dbReference type="Proteomes" id="UP001157186"/>
    </source>
</evidence>
<keyword evidence="3 8" id="KW-0436">Ligase</keyword>
<dbReference type="EC" id="6.3.2.2" evidence="8"/>
<accession>A0ABQ6GVA0</accession>
<name>A0ABQ6GVA0_9GAMM</name>
<sequence length="542" mass="62081">MDIYPQIVNQPRLNVIGTILTNSFQHYINAFSEDKHLTSLTGIGRGIEREGLRVLNEGKLSTHRHYHNLGSALTHANITTDYAECLLEFITPVSYSAQQAIDQLRDIQKFTLSQIDNELIWPMSMPCFVDDDDKIELAQYGSSNIGTMKTVYRQGLKNRYGSMMQVIAGIHFNFSFSQQFWRTLQQLDQNTDERQQFISAKYFALLRNYKRYSWLIPYLYGSSPAICSSFLQGKATNLPFKKSDSGYLYLEYATSLRMSDLGYTNSEQSSLHICYNDLPGYLDGVREAINLSSAKFEKIGIKVNGKYQQLNSNVLQIENELYAPIRPKQVAQSGEKPSEALASRGVEYIEVRALDVNPFVDTGISLQQIHFLDIFLTFCVLADSPLLCCDKQNSYQKNMEEVVVRGRDPELRLMDNGQLKSVPQWGNELFTQMAQVAELLDKAYQTDTYVKALAIEQQKLTDPDLTPSAQIIAMVVEQNESLTGYALTQANHYREQLITSGYRFYNEQYFIDQAELSHQKQREIEMNDQLSFEQFLADYFTV</sequence>
<proteinExistence type="inferred from homology"/>
<dbReference type="HAMAP" id="MF_00578">
    <property type="entry name" value="Glu_cys_ligase"/>
    <property type="match status" value="1"/>
</dbReference>
<comment type="caution">
    <text evidence="11">The sequence shown here is derived from an EMBL/GenBank/DDBJ whole genome shotgun (WGS) entry which is preliminary data.</text>
</comment>
<evidence type="ECO:0000256" key="2">
    <source>
        <dbReference type="ARBA" id="ARBA00008772"/>
    </source>
</evidence>
<comment type="catalytic activity">
    <reaction evidence="7 8 9">
        <text>L-cysteine + L-glutamate + ATP = gamma-L-glutamyl-L-cysteine + ADP + phosphate + H(+)</text>
        <dbReference type="Rhea" id="RHEA:13285"/>
        <dbReference type="ChEBI" id="CHEBI:15378"/>
        <dbReference type="ChEBI" id="CHEBI:29985"/>
        <dbReference type="ChEBI" id="CHEBI:30616"/>
        <dbReference type="ChEBI" id="CHEBI:35235"/>
        <dbReference type="ChEBI" id="CHEBI:43474"/>
        <dbReference type="ChEBI" id="CHEBI:58173"/>
        <dbReference type="ChEBI" id="CHEBI:456216"/>
        <dbReference type="EC" id="6.3.2.2"/>
    </reaction>
</comment>
<dbReference type="GO" id="GO:0016874">
    <property type="term" value="F:ligase activity"/>
    <property type="evidence" value="ECO:0007669"/>
    <property type="project" value="UniProtKB-KW"/>
</dbReference>
<dbReference type="Gene3D" id="3.30.590.20">
    <property type="match status" value="1"/>
</dbReference>
<dbReference type="PANTHER" id="PTHR38761">
    <property type="entry name" value="GLUTAMATE--CYSTEINE LIGASE"/>
    <property type="match status" value="1"/>
</dbReference>
<gene>
    <name evidence="8 11" type="primary">gshA</name>
    <name evidence="11" type="ORF">tinsulaeT_26220</name>
</gene>
<dbReference type="InterPro" id="IPR006334">
    <property type="entry name" value="Glut_cys_ligase"/>
</dbReference>
<comment type="similarity">
    <text evidence="2 8">Belongs to the glutamate--cysteine ligase type 1 family. Type 1 subfamily.</text>
</comment>
<evidence type="ECO:0000256" key="5">
    <source>
        <dbReference type="ARBA" id="ARBA00022741"/>
    </source>
</evidence>
<dbReference type="PANTHER" id="PTHR38761:SF1">
    <property type="entry name" value="GLUTAMATE--CYSTEINE LIGASE"/>
    <property type="match status" value="1"/>
</dbReference>
<evidence type="ECO:0000256" key="1">
    <source>
        <dbReference type="ARBA" id="ARBA00005006"/>
    </source>
</evidence>
<evidence type="ECO:0000256" key="7">
    <source>
        <dbReference type="ARBA" id="ARBA00048819"/>
    </source>
</evidence>
<evidence type="ECO:0000313" key="11">
    <source>
        <dbReference type="EMBL" id="GLX79282.1"/>
    </source>
</evidence>
<dbReference type="Pfam" id="PF04262">
    <property type="entry name" value="Glu_cys_ligase"/>
    <property type="match status" value="1"/>
</dbReference>